<dbReference type="InterPro" id="IPR026990">
    <property type="entry name" value="TnpW"/>
</dbReference>
<sequence length="35" mass="3883">TTFIVNSFFPQTGNQTIASKLENLIKADVQKQTVT</sequence>
<dbReference type="EMBL" id="AJWY01003031">
    <property type="protein sequence ID" value="EKC76595.1"/>
    <property type="molecule type" value="Genomic_DNA"/>
</dbReference>
<gene>
    <name evidence="1" type="ORF">LEA_04629</name>
</gene>
<organism evidence="1">
    <name type="scientific">human gut metagenome</name>
    <dbReference type="NCBI Taxonomy" id="408170"/>
    <lineage>
        <taxon>unclassified sequences</taxon>
        <taxon>metagenomes</taxon>
        <taxon>organismal metagenomes</taxon>
    </lineage>
</organism>
<dbReference type="Pfam" id="PF14202">
    <property type="entry name" value="TnpW"/>
    <property type="match status" value="1"/>
</dbReference>
<reference evidence="1" key="1">
    <citation type="journal article" date="2013" name="Environ. Microbiol.">
        <title>Microbiota from the distal guts of lean and obese adolescents exhibit partial functional redundancy besides clear differences in community structure.</title>
        <authorList>
            <person name="Ferrer M."/>
            <person name="Ruiz A."/>
            <person name="Lanza F."/>
            <person name="Haange S.B."/>
            <person name="Oberbach A."/>
            <person name="Till H."/>
            <person name="Bargiela R."/>
            <person name="Campoy C."/>
            <person name="Segura M.T."/>
            <person name="Richter M."/>
            <person name="von Bergen M."/>
            <person name="Seifert J."/>
            <person name="Suarez A."/>
        </authorList>
    </citation>
    <scope>NUCLEOTIDE SEQUENCE</scope>
</reference>
<evidence type="ECO:0000313" key="1">
    <source>
        <dbReference type="EMBL" id="EKC76595.1"/>
    </source>
</evidence>
<feature type="non-terminal residue" evidence="1">
    <location>
        <position position="1"/>
    </location>
</feature>
<proteinExistence type="predicted"/>
<name>K1UEG7_9ZZZZ</name>
<comment type="caution">
    <text evidence="1">The sequence shown here is derived from an EMBL/GenBank/DDBJ whole genome shotgun (WGS) entry which is preliminary data.</text>
</comment>
<accession>K1UEG7</accession>
<protein>
    <submittedName>
        <fullName evidence="1">Uncharacterized protein</fullName>
    </submittedName>
</protein>
<dbReference type="AlphaFoldDB" id="K1UEG7"/>